<protein>
    <submittedName>
        <fullName evidence="3">Nucleotide-binding universal stress protein, UspA family</fullName>
    </submittedName>
</protein>
<feature type="domain" description="UspA" evidence="2">
    <location>
        <begin position="2"/>
        <end position="144"/>
    </location>
</feature>
<accession>A0A1H8CSZ0</accession>
<evidence type="ECO:0000313" key="3">
    <source>
        <dbReference type="EMBL" id="SEM97982.1"/>
    </source>
</evidence>
<dbReference type="RefSeq" id="WP_050520744.1">
    <property type="nucleotide sequence ID" value="NZ_FOCO01000005.1"/>
</dbReference>
<dbReference type="Gene3D" id="3.40.50.620">
    <property type="entry name" value="HUPs"/>
    <property type="match status" value="1"/>
</dbReference>
<dbReference type="CDD" id="cd00293">
    <property type="entry name" value="USP-like"/>
    <property type="match status" value="1"/>
</dbReference>
<proteinExistence type="inferred from homology"/>
<comment type="similarity">
    <text evidence="1">Belongs to the universal stress protein A family.</text>
</comment>
<gene>
    <name evidence="3" type="ORF">SAMN05216227_1005125</name>
</gene>
<reference evidence="3 4" key="1">
    <citation type="submission" date="2016-10" db="EMBL/GenBank/DDBJ databases">
        <authorList>
            <person name="de Groot N.N."/>
        </authorList>
    </citation>
    <scope>NUCLEOTIDE SEQUENCE [LARGE SCALE GENOMIC DNA]</scope>
    <source>
        <strain evidence="3 4">CGMCC 1.10836</strain>
    </source>
</reference>
<dbReference type="PRINTS" id="PR01438">
    <property type="entry name" value="UNVRSLSTRESS"/>
</dbReference>
<keyword evidence="4" id="KW-1185">Reference proteome</keyword>
<dbReference type="EMBL" id="FOCO01000005">
    <property type="protein sequence ID" value="SEM97982.1"/>
    <property type="molecule type" value="Genomic_DNA"/>
</dbReference>
<dbReference type="InterPro" id="IPR006016">
    <property type="entry name" value="UspA"/>
</dbReference>
<name>A0A1H8CSZ0_9RHOB</name>
<evidence type="ECO:0000313" key="4">
    <source>
        <dbReference type="Proteomes" id="UP000183002"/>
    </source>
</evidence>
<dbReference type="Pfam" id="PF00582">
    <property type="entry name" value="Usp"/>
    <property type="match status" value="1"/>
</dbReference>
<sequence>MPDTIVVACDGSAASGRAMDFAHARAMQQKADLLVVHVLEWSPYSFLTKEEIEERHGRRKEELARAETAIIAPITAKYAGKGVEITAMVKYGHVVDTLVEVAEKARATEIISGRTGNSGVMTRVFGSVAGTLAQVSPVPCTIVP</sequence>
<dbReference type="STRING" id="1077947.SAMN05216227_1005125"/>
<dbReference type="SUPFAM" id="SSF52402">
    <property type="entry name" value="Adenine nucleotide alpha hydrolases-like"/>
    <property type="match status" value="1"/>
</dbReference>
<dbReference type="InterPro" id="IPR006015">
    <property type="entry name" value="Universal_stress_UspA"/>
</dbReference>
<evidence type="ECO:0000259" key="2">
    <source>
        <dbReference type="Pfam" id="PF00582"/>
    </source>
</evidence>
<dbReference type="PANTHER" id="PTHR46268:SF6">
    <property type="entry name" value="UNIVERSAL STRESS PROTEIN UP12"/>
    <property type="match status" value="1"/>
</dbReference>
<dbReference type="OrthoDB" id="5186731at2"/>
<evidence type="ECO:0000256" key="1">
    <source>
        <dbReference type="ARBA" id="ARBA00008791"/>
    </source>
</evidence>
<dbReference type="Proteomes" id="UP000183002">
    <property type="component" value="Unassembled WGS sequence"/>
</dbReference>
<dbReference type="PANTHER" id="PTHR46268">
    <property type="entry name" value="STRESS RESPONSE PROTEIN NHAX"/>
    <property type="match status" value="1"/>
</dbReference>
<organism evidence="3 4">
    <name type="scientific">Pseudorhodobacter antarcticus</name>
    <dbReference type="NCBI Taxonomy" id="1077947"/>
    <lineage>
        <taxon>Bacteria</taxon>
        <taxon>Pseudomonadati</taxon>
        <taxon>Pseudomonadota</taxon>
        <taxon>Alphaproteobacteria</taxon>
        <taxon>Rhodobacterales</taxon>
        <taxon>Paracoccaceae</taxon>
        <taxon>Pseudorhodobacter</taxon>
    </lineage>
</organism>
<dbReference type="AlphaFoldDB" id="A0A1H8CSZ0"/>
<dbReference type="InterPro" id="IPR014729">
    <property type="entry name" value="Rossmann-like_a/b/a_fold"/>
</dbReference>